<evidence type="ECO:0000256" key="4">
    <source>
        <dbReference type="ARBA" id="ARBA00022729"/>
    </source>
</evidence>
<feature type="transmembrane region" description="Helical" evidence="9">
    <location>
        <begin position="613"/>
        <end position="631"/>
    </location>
</feature>
<dbReference type="Gene3D" id="3.40.50.2300">
    <property type="match status" value="2"/>
</dbReference>
<dbReference type="InterPro" id="IPR029032">
    <property type="entry name" value="AhpD-like"/>
</dbReference>
<accession>A0AA36HHW0</accession>
<dbReference type="Proteomes" id="UP001178507">
    <property type="component" value="Unassembled WGS sequence"/>
</dbReference>
<dbReference type="CDD" id="cd02208">
    <property type="entry name" value="cupin_RmlC-like"/>
    <property type="match status" value="1"/>
</dbReference>
<dbReference type="PANTHER" id="PTHR30482:SF17">
    <property type="entry name" value="ABC TRANSPORTER ATP-BINDING PROTEIN"/>
    <property type="match status" value="1"/>
</dbReference>
<dbReference type="SUPFAM" id="SSF53822">
    <property type="entry name" value="Periplasmic binding protein-like I"/>
    <property type="match status" value="1"/>
</dbReference>
<keyword evidence="7 9" id="KW-1133">Transmembrane helix</keyword>
<feature type="transmembrane region" description="Helical" evidence="9">
    <location>
        <begin position="922"/>
        <end position="939"/>
    </location>
</feature>
<sequence length="1601" mass="173024">MLRNASEKMGFLPNLYAKLAESDTALEAYFSLSSLVSKTSFSPAEQQLILLVASVENECTYCVAAHSSGARMAKLDKGIIEAVRNGEPIDDNRLEALRRFTEAVVVKRGHAAEDLDAFLGAGFTNQNALEVVLCVSMKTLANYANHLIDVPLDDAEDLKIGLVVTLSGPPAVLGKQIEDGFKLALEKMDGKIGGLDTELIVVDSELKPDVALTRVKGLLEKDEVDFVVGSVFSNVLGAIYKPVTRSETFLISPNAGPSTVAGRNCSPYFFSTSYQNNQNFEALGQHAQEQGIKSVFMMTPNYQAGRDAVEGFKKYFKGEITDEVYTPLGHKDFSPEIAQMSTSDAEALFTFMPGGMGVRFVKQFRESGLADKMKFLSAFTVDEATLPAQKDAALGFFGATSWAPSLDLPQSKEFVAAFEEKYGYIPGGFAMQAYDAAQLIDSAVKAVDGNLSDKDALRKALEAADFQSLRGDFSFNNNHFPIQDFYLLRVAQREDGKYWTEIDSKIFDDYTDSFAAMTPTLFLIQLLNGVQFGVLLFLIAAGLTLVFGVMGFINLAHGVQYMIGAYLTFMFYQLTGNFFSALLLGLITALILGLALEALVFRHLYDRDHLDQVLATFGIILFVNEAVKVIWGPATLTLPTPEILSASLQLTDNLKYPVYRLALIAVGAAVALGLYLVVVKTRVGMLIRAGASNAEMVSALGVNIRRLFTIVFGFGAMLAGFAGAMAAPIFTIEPGMGDDLLIVAFVVIVIGGIGSIRGAFIAALLIGLIDTLGRSLATDAMKLIFDASAANQCRMKAASVSNPETVQQSKRIDRALLVGLALILLLAIMPLLTEFAGGNYVLNLVMKAMILAIAAISLDLLIGYGGLVSFGHAAFLGLGSYVTGIALAEGTMSALPILGMVVLVCGLFALVTGALSLRTSGVYFIMITLAFGQMVYFFLTSLSNYGGDDGLTLWDTPQLFGFYVFQNGSGLFYSILVVLALTWLFVGRLSQSRFGRVLRAGKASPVRAETMGFDIFQYRLIAYVIAGVLAGVAGFLSACHAEFISPSTATWQNSGNLIIMVILGGMGTRNGALLGALFVVLIEEGLSLITHEWKLIFGPMLVLIVLFARGLVKNFGSLRVTDNVSLELRSNECHALIGPNGAGKSTLINLVSGLLGVEKGKVVLDGTDISSYSRPQRALAGLGRTFQITTIIPGFTVLENAALSAQAKDGSSHRFFGIAAAEEALNEKARRALAAFDLGHRQNVRAGDLSHGEHRQLELAMAMVGDPKVLLLDEPMAGMGMGEGRALTETLLTLKKSTPMLLVEHDMEAVFKLADRISVLASGRIVATGTPDEVRADEDARAAYLGSVLFGVDFSIDQGEAATLLGRNGMGKTTTENLKAFARSPGKWDLGKVYAFFPRLQERRRNLGSQLSGGEQQMLAIGRALMTNPSLLILDEAILVIDKDIDALAGFADRLTAEADVVRTEGISWNILGQTYVPKQVCESSFSWHATLPPGTFVPPHIHPMQDEFLYILEGRFDFLLDGKEDFAEPGDLVHMPRGIPHGIFNKSDASIKTLFWVSPTRRLYDLFWSIHNMGPNPDIAKLVAVSAEHEIDFLPPEDED</sequence>
<dbReference type="SUPFAM" id="SSF52540">
    <property type="entry name" value="P-loop containing nucleoside triphosphate hydrolases"/>
    <property type="match status" value="2"/>
</dbReference>
<evidence type="ECO:0000256" key="8">
    <source>
        <dbReference type="ARBA" id="ARBA00023136"/>
    </source>
</evidence>
<feature type="transmembrane region" description="Helical" evidence="9">
    <location>
        <begin position="894"/>
        <end position="915"/>
    </location>
</feature>
<dbReference type="InterPro" id="IPR028081">
    <property type="entry name" value="Leu-bd"/>
</dbReference>
<feature type="transmembrane region" description="Helical" evidence="9">
    <location>
        <begin position="1058"/>
        <end position="1081"/>
    </location>
</feature>
<feature type="transmembrane region" description="Helical" evidence="9">
    <location>
        <begin position="742"/>
        <end position="766"/>
    </location>
</feature>
<dbReference type="Pfam" id="PF00005">
    <property type="entry name" value="ABC_tran"/>
    <property type="match status" value="2"/>
</dbReference>
<dbReference type="InterPro" id="IPR003439">
    <property type="entry name" value="ABC_transporter-like_ATP-bd"/>
</dbReference>
<feature type="transmembrane region" description="Helical" evidence="9">
    <location>
        <begin position="578"/>
        <end position="601"/>
    </location>
</feature>
<feature type="transmembrane region" description="Helical" evidence="9">
    <location>
        <begin position="1020"/>
        <end position="1038"/>
    </location>
</feature>
<dbReference type="Pfam" id="PF12399">
    <property type="entry name" value="BCA_ABC_TP_C"/>
    <property type="match status" value="1"/>
</dbReference>
<comment type="caution">
    <text evidence="11">The sequence shown here is derived from an EMBL/GenBank/DDBJ whole genome shotgun (WGS) entry which is preliminary data.</text>
</comment>
<dbReference type="GO" id="GO:0005524">
    <property type="term" value="F:ATP binding"/>
    <property type="evidence" value="ECO:0007669"/>
    <property type="project" value="UniProtKB-KW"/>
</dbReference>
<dbReference type="InterPro" id="IPR003779">
    <property type="entry name" value="CMD-like"/>
</dbReference>
<reference evidence="11" key="1">
    <citation type="submission" date="2023-08" db="EMBL/GenBank/DDBJ databases">
        <authorList>
            <person name="Chen Y."/>
            <person name="Shah S."/>
            <person name="Dougan E. K."/>
            <person name="Thang M."/>
            <person name="Chan C."/>
        </authorList>
    </citation>
    <scope>NUCLEOTIDE SEQUENCE</scope>
</reference>
<dbReference type="CDD" id="cd06581">
    <property type="entry name" value="TM_PBP1_LivM_like"/>
    <property type="match status" value="1"/>
</dbReference>
<feature type="transmembrane region" description="Helical" evidence="9">
    <location>
        <begin position="869"/>
        <end position="888"/>
    </location>
</feature>
<dbReference type="InterPro" id="IPR011051">
    <property type="entry name" value="RmlC_Cupin_sf"/>
</dbReference>
<feature type="transmembrane region" description="Helical" evidence="9">
    <location>
        <begin position="522"/>
        <end position="545"/>
    </location>
</feature>
<dbReference type="InterPro" id="IPR003593">
    <property type="entry name" value="AAA+_ATPase"/>
</dbReference>
<dbReference type="CDD" id="cd06359">
    <property type="entry name" value="PBP1_Nba-like"/>
    <property type="match status" value="1"/>
</dbReference>
<gene>
    <name evidence="11" type="ORF">EVOR1521_LOCUS47</name>
</gene>
<dbReference type="GO" id="GO:0016887">
    <property type="term" value="F:ATP hydrolysis activity"/>
    <property type="evidence" value="ECO:0007669"/>
    <property type="project" value="InterPro"/>
</dbReference>
<dbReference type="NCBIfam" id="TIGR00778">
    <property type="entry name" value="ahpD_dom"/>
    <property type="match status" value="1"/>
</dbReference>
<dbReference type="InterPro" id="IPR013096">
    <property type="entry name" value="Cupin_2"/>
</dbReference>
<feature type="transmembrane region" description="Helical" evidence="9">
    <location>
        <begin position="1093"/>
        <end position="1112"/>
    </location>
</feature>
<feature type="transmembrane region" description="Helical" evidence="9">
    <location>
        <begin position="658"/>
        <end position="678"/>
    </location>
</feature>
<dbReference type="GO" id="GO:0015658">
    <property type="term" value="F:branched-chain amino acid transmembrane transporter activity"/>
    <property type="evidence" value="ECO:0007669"/>
    <property type="project" value="InterPro"/>
</dbReference>
<keyword evidence="2" id="KW-1003">Cell membrane</keyword>
<dbReference type="SMART" id="SM00382">
    <property type="entry name" value="AAA"/>
    <property type="match status" value="2"/>
</dbReference>
<dbReference type="PROSITE" id="PS50893">
    <property type="entry name" value="ABC_TRANSPORTER_2"/>
    <property type="match status" value="1"/>
</dbReference>
<dbReference type="Pfam" id="PF07883">
    <property type="entry name" value="Cupin_2"/>
    <property type="match status" value="1"/>
</dbReference>
<organism evidence="11 12">
    <name type="scientific">Effrenium voratum</name>
    <dbReference type="NCBI Taxonomy" id="2562239"/>
    <lineage>
        <taxon>Eukaryota</taxon>
        <taxon>Sar</taxon>
        <taxon>Alveolata</taxon>
        <taxon>Dinophyceae</taxon>
        <taxon>Suessiales</taxon>
        <taxon>Symbiodiniaceae</taxon>
        <taxon>Effrenium</taxon>
    </lineage>
</organism>
<dbReference type="InterPro" id="IPR043428">
    <property type="entry name" value="LivM-like"/>
</dbReference>
<dbReference type="InterPro" id="IPR028082">
    <property type="entry name" value="Peripla_BP_I"/>
</dbReference>
<keyword evidence="8 9" id="KW-0472">Membrane</keyword>
<dbReference type="SUPFAM" id="SSF69118">
    <property type="entry name" value="AhpD-like"/>
    <property type="match status" value="1"/>
</dbReference>
<dbReference type="EMBL" id="CAUJNA010000001">
    <property type="protein sequence ID" value="CAJ1369402.1"/>
    <property type="molecule type" value="Genomic_DNA"/>
</dbReference>
<evidence type="ECO:0000256" key="9">
    <source>
        <dbReference type="SAM" id="Phobius"/>
    </source>
</evidence>
<feature type="transmembrane region" description="Helical" evidence="9">
    <location>
        <begin position="959"/>
        <end position="986"/>
    </location>
</feature>
<dbReference type="InterPro" id="IPR014710">
    <property type="entry name" value="RmlC-like_jellyroll"/>
</dbReference>
<dbReference type="InterPro" id="IPR027417">
    <property type="entry name" value="P-loop_NTPase"/>
</dbReference>
<dbReference type="SUPFAM" id="SSF51182">
    <property type="entry name" value="RmlC-like cupins"/>
    <property type="match status" value="1"/>
</dbReference>
<dbReference type="Gene3D" id="2.60.120.10">
    <property type="entry name" value="Jelly Rolls"/>
    <property type="match status" value="1"/>
</dbReference>
<dbReference type="InterPro" id="IPR004675">
    <property type="entry name" value="AhpD_core"/>
</dbReference>
<feature type="transmembrane region" description="Helical" evidence="9">
    <location>
        <begin position="552"/>
        <end position="572"/>
    </location>
</feature>
<evidence type="ECO:0000256" key="6">
    <source>
        <dbReference type="ARBA" id="ARBA00022840"/>
    </source>
</evidence>
<dbReference type="Gene3D" id="1.20.1290.10">
    <property type="entry name" value="AhpD-like"/>
    <property type="match status" value="1"/>
</dbReference>
<keyword evidence="3 9" id="KW-0812">Transmembrane</keyword>
<evidence type="ECO:0000256" key="5">
    <source>
        <dbReference type="ARBA" id="ARBA00022741"/>
    </source>
</evidence>
<dbReference type="CDD" id="cd06582">
    <property type="entry name" value="TM_PBP1_LivH_like"/>
    <property type="match status" value="1"/>
</dbReference>
<evidence type="ECO:0000256" key="3">
    <source>
        <dbReference type="ARBA" id="ARBA00022692"/>
    </source>
</evidence>
<evidence type="ECO:0000256" key="2">
    <source>
        <dbReference type="ARBA" id="ARBA00022475"/>
    </source>
</evidence>
<dbReference type="CDD" id="cd03219">
    <property type="entry name" value="ABC_Mj1267_LivG_branched"/>
    <property type="match status" value="1"/>
</dbReference>
<evidence type="ECO:0000313" key="11">
    <source>
        <dbReference type="EMBL" id="CAJ1369402.1"/>
    </source>
</evidence>
<keyword evidence="5" id="KW-0547">Nucleotide-binding</keyword>
<dbReference type="InterPro" id="IPR032823">
    <property type="entry name" value="BCA_ABC_TP_C"/>
</dbReference>
<keyword evidence="6" id="KW-0067">ATP-binding</keyword>
<dbReference type="GO" id="GO:0051920">
    <property type="term" value="F:peroxiredoxin activity"/>
    <property type="evidence" value="ECO:0007669"/>
    <property type="project" value="InterPro"/>
</dbReference>
<evidence type="ECO:0000256" key="7">
    <source>
        <dbReference type="ARBA" id="ARBA00022989"/>
    </source>
</evidence>
<evidence type="ECO:0000256" key="1">
    <source>
        <dbReference type="ARBA" id="ARBA00004651"/>
    </source>
</evidence>
<feature type="transmembrane region" description="Helical" evidence="9">
    <location>
        <begin position="815"/>
        <end position="832"/>
    </location>
</feature>
<dbReference type="Pfam" id="PF13458">
    <property type="entry name" value="Peripla_BP_6"/>
    <property type="match status" value="1"/>
</dbReference>
<dbReference type="PANTHER" id="PTHR30482">
    <property type="entry name" value="HIGH-AFFINITY BRANCHED-CHAIN AMINO ACID TRANSPORT SYSTEM PERMEASE"/>
    <property type="match status" value="1"/>
</dbReference>
<evidence type="ECO:0000259" key="10">
    <source>
        <dbReference type="PROSITE" id="PS50893"/>
    </source>
</evidence>
<feature type="domain" description="ABC transporter" evidence="10">
    <location>
        <begin position="1106"/>
        <end position="1347"/>
    </location>
</feature>
<protein>
    <recommendedName>
        <fullName evidence="10">ABC transporter domain-containing protein</fullName>
    </recommendedName>
</protein>
<feature type="transmembrane region" description="Helical" evidence="9">
    <location>
        <begin position="844"/>
        <end position="862"/>
    </location>
</feature>
<feature type="transmembrane region" description="Helical" evidence="9">
    <location>
        <begin position="707"/>
        <end position="730"/>
    </location>
</feature>
<keyword evidence="12" id="KW-1185">Reference proteome</keyword>
<proteinExistence type="predicted"/>
<comment type="subcellular location">
    <subcellularLocation>
        <location evidence="1">Cell membrane</location>
        <topology evidence="1">Multi-pass membrane protein</topology>
    </subcellularLocation>
</comment>
<dbReference type="PROSITE" id="PS00211">
    <property type="entry name" value="ABC_TRANSPORTER_1"/>
    <property type="match status" value="1"/>
</dbReference>
<dbReference type="Pfam" id="PF02653">
    <property type="entry name" value="BPD_transp_2"/>
    <property type="match status" value="2"/>
</dbReference>
<dbReference type="InterPro" id="IPR001851">
    <property type="entry name" value="ABC_transp_permease"/>
</dbReference>
<name>A0AA36HHW0_9DINO</name>
<dbReference type="Pfam" id="PF02627">
    <property type="entry name" value="CMD"/>
    <property type="match status" value="1"/>
</dbReference>
<evidence type="ECO:0000313" key="12">
    <source>
        <dbReference type="Proteomes" id="UP001178507"/>
    </source>
</evidence>
<dbReference type="GO" id="GO:0005886">
    <property type="term" value="C:plasma membrane"/>
    <property type="evidence" value="ECO:0007669"/>
    <property type="project" value="UniProtKB-SubCell"/>
</dbReference>
<keyword evidence="4" id="KW-0732">Signal</keyword>
<dbReference type="InterPro" id="IPR017871">
    <property type="entry name" value="ABC_transporter-like_CS"/>
</dbReference>
<dbReference type="Gene3D" id="3.40.50.300">
    <property type="entry name" value="P-loop containing nucleotide triphosphate hydrolases"/>
    <property type="match status" value="2"/>
</dbReference>